<dbReference type="Proteomes" id="UP000177704">
    <property type="component" value="Unassembled WGS sequence"/>
</dbReference>
<accession>A0A1F7V1Y0</accession>
<reference evidence="1 2" key="1">
    <citation type="journal article" date="2016" name="Nat. Commun.">
        <title>Thousands of microbial genomes shed light on interconnected biogeochemical processes in an aquifer system.</title>
        <authorList>
            <person name="Anantharaman K."/>
            <person name="Brown C.T."/>
            <person name="Hug L.A."/>
            <person name="Sharon I."/>
            <person name="Castelle C.J."/>
            <person name="Probst A.J."/>
            <person name="Thomas B.C."/>
            <person name="Singh A."/>
            <person name="Wilkins M.J."/>
            <person name="Karaoz U."/>
            <person name="Brodie E.L."/>
            <person name="Williams K.H."/>
            <person name="Hubbard S.S."/>
            <person name="Banfield J.F."/>
        </authorList>
    </citation>
    <scope>NUCLEOTIDE SEQUENCE [LARGE SCALE GENOMIC DNA]</scope>
</reference>
<proteinExistence type="predicted"/>
<protein>
    <submittedName>
        <fullName evidence="1">Uncharacterized protein</fullName>
    </submittedName>
</protein>
<gene>
    <name evidence="1" type="ORF">A3B36_02080</name>
</gene>
<dbReference type="AlphaFoldDB" id="A0A1F7V1Y0"/>
<organism evidence="1 2">
    <name type="scientific">Candidatus Uhrbacteria bacterium RIFCSPLOWO2_01_FULL_55_36</name>
    <dbReference type="NCBI Taxonomy" id="1802404"/>
    <lineage>
        <taxon>Bacteria</taxon>
        <taxon>Candidatus Uhriibacteriota</taxon>
    </lineage>
</organism>
<dbReference type="EMBL" id="MGEM01000023">
    <property type="protein sequence ID" value="OGL84502.1"/>
    <property type="molecule type" value="Genomic_DNA"/>
</dbReference>
<name>A0A1F7V1Y0_9BACT</name>
<sequence>MPSPSKLTSRQKKILDALAPDEALEFLRKLAREDPALAARVERMVGARLEKVDCEKIAKEVLGTLEAIDVHDVWDNAGSTSYGYVEPNELAVQMFEEAMEPCQEEMKRYHTLKLSEQAREYCKGILKGIHLFSTISTSEYKNWADDAPGETFRFILDEWKKTARVSDAKDMDEFVMRECADWRG</sequence>
<evidence type="ECO:0000313" key="1">
    <source>
        <dbReference type="EMBL" id="OGL84502.1"/>
    </source>
</evidence>
<comment type="caution">
    <text evidence="1">The sequence shown here is derived from an EMBL/GenBank/DDBJ whole genome shotgun (WGS) entry which is preliminary data.</text>
</comment>
<evidence type="ECO:0000313" key="2">
    <source>
        <dbReference type="Proteomes" id="UP000177704"/>
    </source>
</evidence>